<comment type="subunit">
    <text evidence="5 10">Heterodimer of LeuC and LeuD.</text>
</comment>
<evidence type="ECO:0000256" key="10">
    <source>
        <dbReference type="HAMAP-Rule" id="MF_01031"/>
    </source>
</evidence>
<evidence type="ECO:0000256" key="2">
    <source>
        <dbReference type="ARBA" id="ARBA00002695"/>
    </source>
</evidence>
<evidence type="ECO:0000259" key="11">
    <source>
        <dbReference type="Pfam" id="PF00694"/>
    </source>
</evidence>
<comment type="pathway">
    <text evidence="3 10">Amino-acid biosynthesis; L-leucine biosynthesis; L-leucine from 3-methyl-2-oxobutanoate: step 2/4.</text>
</comment>
<accession>A0A916YNV0</accession>
<dbReference type="InterPro" id="IPR004431">
    <property type="entry name" value="3-IsopropMal_deHydase_ssu"/>
</dbReference>
<evidence type="ECO:0000256" key="8">
    <source>
        <dbReference type="ARBA" id="ARBA00023239"/>
    </source>
</evidence>
<dbReference type="NCBIfam" id="TIGR00171">
    <property type="entry name" value="leuD"/>
    <property type="match status" value="1"/>
</dbReference>
<keyword evidence="6 10" id="KW-0432">Leucine biosynthesis</keyword>
<keyword evidence="13" id="KW-1185">Reference proteome</keyword>
<proteinExistence type="inferred from homology"/>
<evidence type="ECO:0000313" key="12">
    <source>
        <dbReference type="EMBL" id="GGD52152.1"/>
    </source>
</evidence>
<comment type="similarity">
    <text evidence="4 10">Belongs to the LeuD family. LeuD type 1 subfamily.</text>
</comment>
<feature type="domain" description="Aconitase A/isopropylmalate dehydratase small subunit swivel" evidence="11">
    <location>
        <begin position="1"/>
        <end position="121"/>
    </location>
</feature>
<sequence length="224" mass="24281">MTRFERLEATAAPIPIDNIDTDKILPGEFLKTVERKGLGRALFARMRYRADGSLNPDFVLNRVPWANAGILVAGANFGCGSSREHAPWALLDFGIRCIIAESFAEIFYNNCFKNGILPIVLAVPEISALRETVADAGRARVRVDLIGQTVTYGGGIELPFDIAEGRKRALIEGRDEIAETLRVRSTLLAWQQANCRELPPILLGENGGAKLGHGSGGAVLLRAA</sequence>
<organism evidence="12 13">
    <name type="scientific">Croceicoccus pelagius</name>
    <dbReference type="NCBI Taxonomy" id="1703341"/>
    <lineage>
        <taxon>Bacteria</taxon>
        <taxon>Pseudomonadati</taxon>
        <taxon>Pseudomonadota</taxon>
        <taxon>Alphaproteobacteria</taxon>
        <taxon>Sphingomonadales</taxon>
        <taxon>Erythrobacteraceae</taxon>
        <taxon>Croceicoccus</taxon>
    </lineage>
</organism>
<dbReference type="InterPro" id="IPR015928">
    <property type="entry name" value="Aconitase/3IPM_dehydase_swvl"/>
</dbReference>
<dbReference type="InterPro" id="IPR050075">
    <property type="entry name" value="LeuD"/>
</dbReference>
<dbReference type="HAMAP" id="MF_01031">
    <property type="entry name" value="LeuD_type1"/>
    <property type="match status" value="1"/>
</dbReference>
<evidence type="ECO:0000256" key="6">
    <source>
        <dbReference type="ARBA" id="ARBA00022430"/>
    </source>
</evidence>
<dbReference type="SUPFAM" id="SSF52016">
    <property type="entry name" value="LeuD/IlvD-like"/>
    <property type="match status" value="1"/>
</dbReference>
<name>A0A916YNV0_9SPHN</name>
<dbReference type="EMBL" id="BMIO01000010">
    <property type="protein sequence ID" value="GGD52152.1"/>
    <property type="molecule type" value="Genomic_DNA"/>
</dbReference>
<dbReference type="GO" id="GO:0009316">
    <property type="term" value="C:3-isopropylmalate dehydratase complex"/>
    <property type="evidence" value="ECO:0007669"/>
    <property type="project" value="InterPro"/>
</dbReference>
<dbReference type="InterPro" id="IPR000573">
    <property type="entry name" value="AconitaseA/IPMdHydase_ssu_swvl"/>
</dbReference>
<dbReference type="GO" id="GO:0009098">
    <property type="term" value="P:L-leucine biosynthetic process"/>
    <property type="evidence" value="ECO:0007669"/>
    <property type="project" value="UniProtKB-UniRule"/>
</dbReference>
<dbReference type="PANTHER" id="PTHR43345">
    <property type="entry name" value="3-ISOPROPYLMALATE DEHYDRATASE SMALL SUBUNIT 2-RELATED-RELATED"/>
    <property type="match status" value="1"/>
</dbReference>
<evidence type="ECO:0000256" key="1">
    <source>
        <dbReference type="ARBA" id="ARBA00000491"/>
    </source>
</evidence>
<dbReference type="CDD" id="cd01577">
    <property type="entry name" value="IPMI_Swivel"/>
    <property type="match status" value="1"/>
</dbReference>
<evidence type="ECO:0000256" key="9">
    <source>
        <dbReference type="ARBA" id="ARBA00023304"/>
    </source>
</evidence>
<evidence type="ECO:0000256" key="7">
    <source>
        <dbReference type="ARBA" id="ARBA00022605"/>
    </source>
</evidence>
<dbReference type="EC" id="4.2.1.33" evidence="10"/>
<keyword evidence="7 10" id="KW-0028">Amino-acid biosynthesis</keyword>
<dbReference type="PANTHER" id="PTHR43345:SF5">
    <property type="entry name" value="3-ISOPROPYLMALATE DEHYDRATASE SMALL SUBUNIT"/>
    <property type="match status" value="1"/>
</dbReference>
<evidence type="ECO:0000313" key="13">
    <source>
        <dbReference type="Proteomes" id="UP000598997"/>
    </source>
</evidence>
<comment type="caution">
    <text evidence="12">The sequence shown here is derived from an EMBL/GenBank/DDBJ whole genome shotgun (WGS) entry which is preliminary data.</text>
</comment>
<evidence type="ECO:0000256" key="5">
    <source>
        <dbReference type="ARBA" id="ARBA00011271"/>
    </source>
</evidence>
<evidence type="ECO:0000256" key="3">
    <source>
        <dbReference type="ARBA" id="ARBA00004729"/>
    </source>
</evidence>
<keyword evidence="8 10" id="KW-0456">Lyase</keyword>
<dbReference type="NCBIfam" id="NF002458">
    <property type="entry name" value="PRK01641.1"/>
    <property type="match status" value="1"/>
</dbReference>
<dbReference type="FunFam" id="3.20.19.10:FF:000003">
    <property type="entry name" value="3-isopropylmalate dehydratase small subunit"/>
    <property type="match status" value="1"/>
</dbReference>
<gene>
    <name evidence="10 12" type="primary">leuD</name>
    <name evidence="12" type="ORF">GCM10010989_27840</name>
</gene>
<dbReference type="AlphaFoldDB" id="A0A916YNV0"/>
<keyword evidence="9 10" id="KW-0100">Branched-chain amino acid biosynthesis</keyword>
<dbReference type="InterPro" id="IPR033940">
    <property type="entry name" value="IPMI_Swivel"/>
</dbReference>
<comment type="function">
    <text evidence="2 10">Catalyzes the isomerization between 2-isopropylmalate and 3-isopropylmalate, via the formation of 2-isopropylmaleate.</text>
</comment>
<dbReference type="Gene3D" id="3.20.19.10">
    <property type="entry name" value="Aconitase, domain 4"/>
    <property type="match status" value="1"/>
</dbReference>
<evidence type="ECO:0000256" key="4">
    <source>
        <dbReference type="ARBA" id="ARBA00009845"/>
    </source>
</evidence>
<dbReference type="RefSeq" id="WP_229660423.1">
    <property type="nucleotide sequence ID" value="NZ_BMIO01000010.1"/>
</dbReference>
<dbReference type="GO" id="GO:0003861">
    <property type="term" value="F:3-isopropylmalate dehydratase activity"/>
    <property type="evidence" value="ECO:0007669"/>
    <property type="project" value="UniProtKB-UniRule"/>
</dbReference>
<dbReference type="Pfam" id="PF00694">
    <property type="entry name" value="Aconitase_C"/>
    <property type="match status" value="1"/>
</dbReference>
<dbReference type="Proteomes" id="UP000598997">
    <property type="component" value="Unassembled WGS sequence"/>
</dbReference>
<reference evidence="12 13" key="1">
    <citation type="journal article" date="2014" name="Int. J. Syst. Evol. Microbiol.">
        <title>Complete genome sequence of Corynebacterium casei LMG S-19264T (=DSM 44701T), isolated from a smear-ripened cheese.</title>
        <authorList>
            <consortium name="US DOE Joint Genome Institute (JGI-PGF)"/>
            <person name="Walter F."/>
            <person name="Albersmeier A."/>
            <person name="Kalinowski J."/>
            <person name="Ruckert C."/>
        </authorList>
    </citation>
    <scope>NUCLEOTIDE SEQUENCE [LARGE SCALE GENOMIC DNA]</scope>
    <source>
        <strain evidence="12 13">CGMCC 1.15358</strain>
    </source>
</reference>
<protein>
    <recommendedName>
        <fullName evidence="10">3-isopropylmalate dehydratase small subunit</fullName>
        <ecNumber evidence="10">4.2.1.33</ecNumber>
    </recommendedName>
    <alternativeName>
        <fullName evidence="10">Alpha-IPM isomerase</fullName>
        <shortName evidence="10">IPMI</shortName>
    </alternativeName>
    <alternativeName>
        <fullName evidence="10">Isopropylmalate isomerase</fullName>
    </alternativeName>
</protein>
<comment type="catalytic activity">
    <reaction evidence="1 10">
        <text>(2R,3S)-3-isopropylmalate = (2S)-2-isopropylmalate</text>
        <dbReference type="Rhea" id="RHEA:32287"/>
        <dbReference type="ChEBI" id="CHEBI:1178"/>
        <dbReference type="ChEBI" id="CHEBI:35121"/>
        <dbReference type="EC" id="4.2.1.33"/>
    </reaction>
</comment>